<feature type="transmembrane region" description="Helical" evidence="7">
    <location>
        <begin position="28"/>
        <end position="51"/>
    </location>
</feature>
<dbReference type="PROSITE" id="PS50109">
    <property type="entry name" value="HIS_KIN"/>
    <property type="match status" value="1"/>
</dbReference>
<dbReference type="SUPFAM" id="SSF55874">
    <property type="entry name" value="ATPase domain of HSP90 chaperone/DNA topoisomerase II/histidine kinase"/>
    <property type="match status" value="1"/>
</dbReference>
<feature type="domain" description="Histidine kinase" evidence="8">
    <location>
        <begin position="221"/>
        <end position="438"/>
    </location>
</feature>
<dbReference type="InterPro" id="IPR004358">
    <property type="entry name" value="Sig_transdc_His_kin-like_C"/>
</dbReference>
<feature type="modified residue" description="4-aspartylphosphate" evidence="5">
    <location>
        <position position="508"/>
    </location>
</feature>
<comment type="catalytic activity">
    <reaction evidence="1">
        <text>ATP + protein L-histidine = ADP + protein N-phospho-L-histidine.</text>
        <dbReference type="EC" id="2.7.13.3"/>
    </reaction>
</comment>
<feature type="transmembrane region" description="Helical" evidence="7">
    <location>
        <begin position="108"/>
        <end position="125"/>
    </location>
</feature>
<dbReference type="InterPro" id="IPR005467">
    <property type="entry name" value="His_kinase_dom"/>
</dbReference>
<dbReference type="EC" id="2.7.13.3" evidence="2"/>
<dbReference type="Gene3D" id="3.30.565.10">
    <property type="entry name" value="Histidine kinase-like ATPase, C-terminal domain"/>
    <property type="match status" value="1"/>
</dbReference>
<proteinExistence type="predicted"/>
<dbReference type="SUPFAM" id="SSF52172">
    <property type="entry name" value="CheY-like"/>
    <property type="match status" value="1"/>
</dbReference>
<name>A0A1T4SKB0_9BACT</name>
<dbReference type="STRING" id="634771.SAMN04488128_10322"/>
<dbReference type="GO" id="GO:0005886">
    <property type="term" value="C:plasma membrane"/>
    <property type="evidence" value="ECO:0007669"/>
    <property type="project" value="TreeGrafter"/>
</dbReference>
<dbReference type="InterPro" id="IPR011006">
    <property type="entry name" value="CheY-like_superfamily"/>
</dbReference>
<evidence type="ECO:0000256" key="5">
    <source>
        <dbReference type="PROSITE-ProRule" id="PRU00169"/>
    </source>
</evidence>
<feature type="transmembrane region" description="Helical" evidence="7">
    <location>
        <begin position="57"/>
        <end position="77"/>
    </location>
</feature>
<dbReference type="InterPro" id="IPR003594">
    <property type="entry name" value="HATPase_dom"/>
</dbReference>
<sequence length="585" mass="64627">MRRFWRLLKTLPYLGTDGAPLPLNSKRVIIILNSLALLTSFLCFLISTVLWNTAHEIRISGVGYAMALIYLGVPLFNKAGKTNSALLTIFILQSFSAMYYGALLGPAINIEALAVFLCGAALLIIKSSRYKWAAITFVLTVTVILKVIWYGNLVDPLPLSISNNRLVYFFAAGAVLLMNALLLYFYERAVNKSNRELEALVEERTLALDQANRYKTTYLNSLSHDYRTQLNPIYGLAHELVLQAEDEGMPDHIQVSTDVIRALYASSRNMLDMTNVVLDTARIEAGMYDVPQPAPFSVRQWLYQQLDTYQYVSPVPLQLKIAGIPGRIVSDAALLTRILSNLLTNAIKFSRPGGTITITARAASQHFLLEVTDEGKGIPAEELEKVFDLYITGSKPGEGTGLGLPISRKIAETLGGTLTAASETGKGSTFRLSIPMVTDNSLKSQPQQPNEFEHFYGAKVLCVDDDHSNRLLAELQLKRLGCTTAFAASSGEALEKAREVIPDVILLDYYLPEISGMELLDKIRKDTLLRHIPVIFISGNTNTAEIAAARAHGDGFLPKPIMLEQLYHALLPFLSSRLVTESRPL</sequence>
<evidence type="ECO:0000313" key="11">
    <source>
        <dbReference type="Proteomes" id="UP000190367"/>
    </source>
</evidence>
<evidence type="ECO:0000256" key="7">
    <source>
        <dbReference type="SAM" id="Phobius"/>
    </source>
</evidence>
<dbReference type="PANTHER" id="PTHR43047:SF72">
    <property type="entry name" value="OSMOSENSING HISTIDINE PROTEIN KINASE SLN1"/>
    <property type="match status" value="1"/>
</dbReference>
<dbReference type="SMART" id="SM00387">
    <property type="entry name" value="HATPase_c"/>
    <property type="match status" value="1"/>
</dbReference>
<dbReference type="OrthoDB" id="636661at2"/>
<gene>
    <name evidence="10" type="ORF">SAMN04488128_10322</name>
</gene>
<dbReference type="InterPro" id="IPR036097">
    <property type="entry name" value="HisK_dim/P_sf"/>
</dbReference>
<dbReference type="Pfam" id="PF00072">
    <property type="entry name" value="Response_reg"/>
    <property type="match status" value="1"/>
</dbReference>
<dbReference type="Gene3D" id="3.40.50.2300">
    <property type="match status" value="1"/>
</dbReference>
<organism evidence="10 11">
    <name type="scientific">Chitinophaga eiseniae</name>
    <dbReference type="NCBI Taxonomy" id="634771"/>
    <lineage>
        <taxon>Bacteria</taxon>
        <taxon>Pseudomonadati</taxon>
        <taxon>Bacteroidota</taxon>
        <taxon>Chitinophagia</taxon>
        <taxon>Chitinophagales</taxon>
        <taxon>Chitinophagaceae</taxon>
        <taxon>Chitinophaga</taxon>
    </lineage>
</organism>
<feature type="domain" description="Response regulatory" evidence="9">
    <location>
        <begin position="459"/>
        <end position="574"/>
    </location>
</feature>
<keyword evidence="3" id="KW-0808">Transferase</keyword>
<protein>
    <recommendedName>
        <fullName evidence="2">histidine kinase</fullName>
        <ecNumber evidence="2">2.7.13.3</ecNumber>
    </recommendedName>
</protein>
<evidence type="ECO:0000256" key="2">
    <source>
        <dbReference type="ARBA" id="ARBA00012438"/>
    </source>
</evidence>
<dbReference type="PRINTS" id="PR00344">
    <property type="entry name" value="BCTRLSENSOR"/>
</dbReference>
<dbReference type="AlphaFoldDB" id="A0A1T4SKB0"/>
<keyword evidence="4 10" id="KW-0418">Kinase</keyword>
<dbReference type="GO" id="GO:0000155">
    <property type="term" value="F:phosphorelay sensor kinase activity"/>
    <property type="evidence" value="ECO:0007669"/>
    <property type="project" value="InterPro"/>
</dbReference>
<dbReference type="Proteomes" id="UP000190367">
    <property type="component" value="Unassembled WGS sequence"/>
</dbReference>
<keyword evidence="7" id="KW-1133">Transmembrane helix</keyword>
<dbReference type="SMART" id="SM00448">
    <property type="entry name" value="REC"/>
    <property type="match status" value="1"/>
</dbReference>
<dbReference type="GO" id="GO:0009927">
    <property type="term" value="F:histidine phosphotransfer kinase activity"/>
    <property type="evidence" value="ECO:0007669"/>
    <property type="project" value="TreeGrafter"/>
</dbReference>
<reference evidence="11" key="1">
    <citation type="submission" date="2017-02" db="EMBL/GenBank/DDBJ databases">
        <authorList>
            <person name="Varghese N."/>
            <person name="Submissions S."/>
        </authorList>
    </citation>
    <scope>NUCLEOTIDE SEQUENCE [LARGE SCALE GENOMIC DNA]</scope>
    <source>
        <strain evidence="11">DSM 22224</strain>
    </source>
</reference>
<keyword evidence="7" id="KW-0472">Membrane</keyword>
<dbReference type="InterPro" id="IPR036890">
    <property type="entry name" value="HATPase_C_sf"/>
</dbReference>
<feature type="transmembrane region" description="Helical" evidence="7">
    <location>
        <begin position="166"/>
        <end position="186"/>
    </location>
</feature>
<keyword evidence="6" id="KW-0175">Coiled coil</keyword>
<evidence type="ECO:0000256" key="6">
    <source>
        <dbReference type="SAM" id="Coils"/>
    </source>
</evidence>
<accession>A0A1T4SKB0</accession>
<dbReference type="CDD" id="cd00156">
    <property type="entry name" value="REC"/>
    <property type="match status" value="1"/>
</dbReference>
<evidence type="ECO:0000313" key="10">
    <source>
        <dbReference type="EMBL" id="SKA28730.1"/>
    </source>
</evidence>
<keyword evidence="11" id="KW-1185">Reference proteome</keyword>
<dbReference type="Pfam" id="PF02518">
    <property type="entry name" value="HATPase_c"/>
    <property type="match status" value="1"/>
</dbReference>
<dbReference type="RefSeq" id="WP_078670402.1">
    <property type="nucleotide sequence ID" value="NZ_FUWZ01000003.1"/>
</dbReference>
<evidence type="ECO:0000256" key="3">
    <source>
        <dbReference type="ARBA" id="ARBA00022679"/>
    </source>
</evidence>
<dbReference type="InterPro" id="IPR001789">
    <property type="entry name" value="Sig_transdc_resp-reg_receiver"/>
</dbReference>
<keyword evidence="5" id="KW-0597">Phosphoprotein</keyword>
<evidence type="ECO:0000256" key="1">
    <source>
        <dbReference type="ARBA" id="ARBA00000085"/>
    </source>
</evidence>
<dbReference type="PROSITE" id="PS50110">
    <property type="entry name" value="RESPONSE_REGULATORY"/>
    <property type="match status" value="1"/>
</dbReference>
<dbReference type="PANTHER" id="PTHR43047">
    <property type="entry name" value="TWO-COMPONENT HISTIDINE PROTEIN KINASE"/>
    <property type="match status" value="1"/>
</dbReference>
<dbReference type="Gene3D" id="1.10.287.130">
    <property type="match status" value="1"/>
</dbReference>
<keyword evidence="7" id="KW-0812">Transmembrane</keyword>
<feature type="transmembrane region" description="Helical" evidence="7">
    <location>
        <begin position="132"/>
        <end position="151"/>
    </location>
</feature>
<feature type="coiled-coil region" evidence="6">
    <location>
        <begin position="183"/>
        <end position="210"/>
    </location>
</feature>
<dbReference type="SUPFAM" id="SSF47384">
    <property type="entry name" value="Homodimeric domain of signal transducing histidine kinase"/>
    <property type="match status" value="1"/>
</dbReference>
<evidence type="ECO:0000259" key="8">
    <source>
        <dbReference type="PROSITE" id="PS50109"/>
    </source>
</evidence>
<dbReference type="EMBL" id="FUWZ01000003">
    <property type="protein sequence ID" value="SKA28730.1"/>
    <property type="molecule type" value="Genomic_DNA"/>
</dbReference>
<evidence type="ECO:0000259" key="9">
    <source>
        <dbReference type="PROSITE" id="PS50110"/>
    </source>
</evidence>
<evidence type="ECO:0000256" key="4">
    <source>
        <dbReference type="ARBA" id="ARBA00022777"/>
    </source>
</evidence>
<dbReference type="CDD" id="cd00075">
    <property type="entry name" value="HATPase"/>
    <property type="match status" value="1"/>
</dbReference>